<dbReference type="Proteomes" id="UP000824890">
    <property type="component" value="Unassembled WGS sequence"/>
</dbReference>
<sequence length="9" mass="975">MAPLSRTLS</sequence>
<proteinExistence type="predicted"/>
<evidence type="ECO:0000313" key="2">
    <source>
        <dbReference type="Proteomes" id="UP000824890"/>
    </source>
</evidence>
<gene>
    <name evidence="1" type="ORF">HID58_070193</name>
</gene>
<evidence type="ECO:0000313" key="1">
    <source>
        <dbReference type="EMBL" id="KAH0872831.1"/>
    </source>
</evidence>
<comment type="caution">
    <text evidence="1">The sequence shown here is derived from an EMBL/GenBank/DDBJ whole genome shotgun (WGS) entry which is preliminary data.</text>
</comment>
<dbReference type="EMBL" id="JAGKQM010000016">
    <property type="protein sequence ID" value="KAH0872831.1"/>
    <property type="molecule type" value="Genomic_DNA"/>
</dbReference>
<organism evidence="1 2">
    <name type="scientific">Brassica napus</name>
    <name type="common">Rape</name>
    <dbReference type="NCBI Taxonomy" id="3708"/>
    <lineage>
        <taxon>Eukaryota</taxon>
        <taxon>Viridiplantae</taxon>
        <taxon>Streptophyta</taxon>
        <taxon>Embryophyta</taxon>
        <taxon>Tracheophyta</taxon>
        <taxon>Spermatophyta</taxon>
        <taxon>Magnoliopsida</taxon>
        <taxon>eudicotyledons</taxon>
        <taxon>Gunneridae</taxon>
        <taxon>Pentapetalae</taxon>
        <taxon>rosids</taxon>
        <taxon>malvids</taxon>
        <taxon>Brassicales</taxon>
        <taxon>Brassicaceae</taxon>
        <taxon>Brassiceae</taxon>
        <taxon>Brassica</taxon>
    </lineage>
</organism>
<protein>
    <submittedName>
        <fullName evidence="1">Uncharacterized protein</fullName>
    </submittedName>
</protein>
<keyword evidence="2" id="KW-1185">Reference proteome</keyword>
<name>A0ABQ7YY28_BRANA</name>
<reference evidence="1 2" key="1">
    <citation type="submission" date="2021-05" db="EMBL/GenBank/DDBJ databases">
        <title>Genome Assembly of Synthetic Allotetraploid Brassica napus Reveals Homoeologous Exchanges between Subgenomes.</title>
        <authorList>
            <person name="Davis J.T."/>
        </authorList>
    </citation>
    <scope>NUCLEOTIDE SEQUENCE [LARGE SCALE GENOMIC DNA]</scope>
    <source>
        <strain evidence="2">cv. Da-Ae</strain>
        <tissue evidence="1">Seedling</tissue>
    </source>
</reference>
<accession>A0ABQ7YY28</accession>